<evidence type="ECO:0000256" key="1">
    <source>
        <dbReference type="SAM" id="Phobius"/>
    </source>
</evidence>
<feature type="transmembrane region" description="Helical" evidence="1">
    <location>
        <begin position="88"/>
        <end position="110"/>
    </location>
</feature>
<feature type="chain" id="PRO_5043393844" evidence="2">
    <location>
        <begin position="21"/>
        <end position="111"/>
    </location>
</feature>
<evidence type="ECO:0000313" key="4">
    <source>
        <dbReference type="Proteomes" id="UP001497623"/>
    </source>
</evidence>
<protein>
    <submittedName>
        <fullName evidence="3">Uncharacterized protein</fullName>
    </submittedName>
</protein>
<accession>A0AAV2S9F8</accession>
<dbReference type="AlphaFoldDB" id="A0AAV2S9F8"/>
<reference evidence="3 4" key="1">
    <citation type="submission" date="2024-05" db="EMBL/GenBank/DDBJ databases">
        <authorList>
            <person name="Wallberg A."/>
        </authorList>
    </citation>
    <scope>NUCLEOTIDE SEQUENCE [LARGE SCALE GENOMIC DNA]</scope>
</reference>
<keyword evidence="2" id="KW-0732">Signal</keyword>
<dbReference type="Proteomes" id="UP001497623">
    <property type="component" value="Unassembled WGS sequence"/>
</dbReference>
<keyword evidence="1" id="KW-0812">Transmembrane</keyword>
<keyword evidence="4" id="KW-1185">Reference proteome</keyword>
<feature type="signal peptide" evidence="2">
    <location>
        <begin position="1"/>
        <end position="20"/>
    </location>
</feature>
<sequence>MVIWLKILLLVFILFNFAMADDNLVQTLTNGLVGFITNNTVTPTEGKSHTDMHDVGTSKVFQILYLLLMTGMSTTAILFGVPCDYISYLFGNFLLMVTFIKSLTVCMEAPM</sequence>
<dbReference type="EMBL" id="CAXKWB010050433">
    <property type="protein sequence ID" value="CAL4169802.1"/>
    <property type="molecule type" value="Genomic_DNA"/>
</dbReference>
<evidence type="ECO:0000313" key="3">
    <source>
        <dbReference type="EMBL" id="CAL4169802.1"/>
    </source>
</evidence>
<feature type="transmembrane region" description="Helical" evidence="1">
    <location>
        <begin position="60"/>
        <end position="81"/>
    </location>
</feature>
<evidence type="ECO:0000256" key="2">
    <source>
        <dbReference type="SAM" id="SignalP"/>
    </source>
</evidence>
<proteinExistence type="predicted"/>
<keyword evidence="1" id="KW-0472">Membrane</keyword>
<gene>
    <name evidence="3" type="ORF">MNOR_LOCUS33918</name>
</gene>
<keyword evidence="1" id="KW-1133">Transmembrane helix</keyword>
<organism evidence="3 4">
    <name type="scientific">Meganyctiphanes norvegica</name>
    <name type="common">Northern krill</name>
    <name type="synonym">Thysanopoda norvegica</name>
    <dbReference type="NCBI Taxonomy" id="48144"/>
    <lineage>
        <taxon>Eukaryota</taxon>
        <taxon>Metazoa</taxon>
        <taxon>Ecdysozoa</taxon>
        <taxon>Arthropoda</taxon>
        <taxon>Crustacea</taxon>
        <taxon>Multicrustacea</taxon>
        <taxon>Malacostraca</taxon>
        <taxon>Eumalacostraca</taxon>
        <taxon>Eucarida</taxon>
        <taxon>Euphausiacea</taxon>
        <taxon>Euphausiidae</taxon>
        <taxon>Meganyctiphanes</taxon>
    </lineage>
</organism>
<comment type="caution">
    <text evidence="3">The sequence shown here is derived from an EMBL/GenBank/DDBJ whole genome shotgun (WGS) entry which is preliminary data.</text>
</comment>
<name>A0AAV2S9F8_MEGNR</name>